<gene>
    <name evidence="1" type="ORF">FTX54_010065</name>
</gene>
<sequence length="50" mass="6181">MKRMERENMIQFLTRVNGITSEKLMIMTDEDLDHTYTRTYNTYELYEELL</sequence>
<organism evidence="1 2">
    <name type="scientific">Alkalicoccus halolimnae</name>
    <dbReference type="NCBI Taxonomy" id="1667239"/>
    <lineage>
        <taxon>Bacteria</taxon>
        <taxon>Bacillati</taxon>
        <taxon>Bacillota</taxon>
        <taxon>Bacilli</taxon>
        <taxon>Bacillales</taxon>
        <taxon>Bacillaceae</taxon>
        <taxon>Alkalicoccus</taxon>
    </lineage>
</organism>
<dbReference type="InterPro" id="IPR049615">
    <property type="entry name" value="BH0509-like"/>
</dbReference>
<dbReference type="OrthoDB" id="2973220at2"/>
<evidence type="ECO:0000313" key="1">
    <source>
        <dbReference type="EMBL" id="WWD78773.1"/>
    </source>
</evidence>
<dbReference type="KEGG" id="ahal:FTX54_010065"/>
<keyword evidence="2" id="KW-1185">Reference proteome</keyword>
<proteinExistence type="predicted"/>
<dbReference type="RefSeq" id="WP_147802465.1">
    <property type="nucleotide sequence ID" value="NZ_CP144914.1"/>
</dbReference>
<protein>
    <submittedName>
        <fullName evidence="1">BH0509 family protein</fullName>
    </submittedName>
</protein>
<dbReference type="AlphaFoldDB" id="A0A5C7FDD1"/>
<name>A0A5C7FDD1_9BACI</name>
<evidence type="ECO:0000313" key="2">
    <source>
        <dbReference type="Proteomes" id="UP000321816"/>
    </source>
</evidence>
<dbReference type="NCBIfam" id="NF033562">
    <property type="entry name" value="BH0509_fam"/>
    <property type="match status" value="1"/>
</dbReference>
<reference evidence="1 2" key="1">
    <citation type="submission" date="2024-01" db="EMBL/GenBank/DDBJ databases">
        <title>Complete Genome Sequence of Alkalicoccus halolimnae BZ-SZ-XJ29T, a Moderately Halophilic Bacterium Isolated from a Salt Lake.</title>
        <authorList>
            <person name="Zhao B."/>
        </authorList>
    </citation>
    <scope>NUCLEOTIDE SEQUENCE [LARGE SCALE GENOMIC DNA]</scope>
    <source>
        <strain evidence="1 2">BZ-SZ-XJ29</strain>
    </source>
</reference>
<dbReference type="Proteomes" id="UP000321816">
    <property type="component" value="Chromosome"/>
</dbReference>
<dbReference type="EMBL" id="CP144914">
    <property type="protein sequence ID" value="WWD78773.1"/>
    <property type="molecule type" value="Genomic_DNA"/>
</dbReference>
<accession>A0A5C7FDD1</accession>